<feature type="region of interest" description="Disordered" evidence="1">
    <location>
        <begin position="25"/>
        <end position="48"/>
    </location>
</feature>
<comment type="caution">
    <text evidence="2">The sequence shown here is derived from an EMBL/GenBank/DDBJ whole genome shotgun (WGS) entry which is preliminary data.</text>
</comment>
<reference evidence="2 3" key="1">
    <citation type="submission" date="2018-04" db="EMBL/GenBank/DDBJ databases">
        <title>The genome of golden apple snail Pomacea canaliculata provides insight into stress tolerance and invasive adaptation.</title>
        <authorList>
            <person name="Liu C."/>
            <person name="Liu B."/>
            <person name="Ren Y."/>
            <person name="Zhang Y."/>
            <person name="Wang H."/>
            <person name="Li S."/>
            <person name="Jiang F."/>
            <person name="Yin L."/>
            <person name="Zhang G."/>
            <person name="Qian W."/>
            <person name="Fan W."/>
        </authorList>
    </citation>
    <scope>NUCLEOTIDE SEQUENCE [LARGE SCALE GENOMIC DNA]</scope>
    <source>
        <strain evidence="2">SZHN2017</strain>
        <tissue evidence="2">Muscle</tissue>
    </source>
</reference>
<evidence type="ECO:0000313" key="2">
    <source>
        <dbReference type="EMBL" id="PVD25921.1"/>
    </source>
</evidence>
<dbReference type="Proteomes" id="UP000245119">
    <property type="component" value="Linkage Group LG8"/>
</dbReference>
<name>A0A2T7NXP1_POMCA</name>
<sequence>MYDCIAFDVVHPRARRNDGVQRILDRPLHPLLPSRPKAEKSPRRKKRQPCVIVQLKLPILKGLSPLSH</sequence>
<dbReference type="EMBL" id="PZQS01000008">
    <property type="protein sequence ID" value="PVD25921.1"/>
    <property type="molecule type" value="Genomic_DNA"/>
</dbReference>
<gene>
    <name evidence="2" type="ORF">C0Q70_13585</name>
</gene>
<proteinExistence type="predicted"/>
<protein>
    <submittedName>
        <fullName evidence="2">Uncharacterized protein</fullName>
    </submittedName>
</protein>
<dbReference type="AlphaFoldDB" id="A0A2T7NXP1"/>
<keyword evidence="3" id="KW-1185">Reference proteome</keyword>
<organism evidence="2 3">
    <name type="scientific">Pomacea canaliculata</name>
    <name type="common">Golden apple snail</name>
    <dbReference type="NCBI Taxonomy" id="400727"/>
    <lineage>
        <taxon>Eukaryota</taxon>
        <taxon>Metazoa</taxon>
        <taxon>Spiralia</taxon>
        <taxon>Lophotrochozoa</taxon>
        <taxon>Mollusca</taxon>
        <taxon>Gastropoda</taxon>
        <taxon>Caenogastropoda</taxon>
        <taxon>Architaenioglossa</taxon>
        <taxon>Ampullarioidea</taxon>
        <taxon>Ampullariidae</taxon>
        <taxon>Pomacea</taxon>
    </lineage>
</organism>
<accession>A0A2T7NXP1</accession>
<evidence type="ECO:0000256" key="1">
    <source>
        <dbReference type="SAM" id="MobiDB-lite"/>
    </source>
</evidence>
<evidence type="ECO:0000313" key="3">
    <source>
        <dbReference type="Proteomes" id="UP000245119"/>
    </source>
</evidence>